<dbReference type="OrthoDB" id="7441206at2"/>
<dbReference type="InterPro" id="IPR024071">
    <property type="entry name" value="S-Me-THD_C_sf"/>
</dbReference>
<evidence type="ECO:0000259" key="1">
    <source>
        <dbReference type="Pfam" id="PF06032"/>
    </source>
</evidence>
<reference evidence="3 4" key="1">
    <citation type="journal article" date="2018" name="Front. Microbiol.">
        <title>Hydrolytic Capabilities as a Key to Environmental Success: Chitinolytic and Cellulolytic Acidobacteria From Acidic Sub-arctic Soils and Boreal Peatlands.</title>
        <authorList>
            <person name="Belova S.E."/>
            <person name="Ravin N.V."/>
            <person name="Pankratov T.A."/>
            <person name="Rakitin A.L."/>
            <person name="Ivanova A.A."/>
            <person name="Beletsky A.V."/>
            <person name="Mardanov A.V."/>
            <person name="Sinninghe Damste J.S."/>
            <person name="Dedysh S.N."/>
        </authorList>
    </citation>
    <scope>NUCLEOTIDE SEQUENCE [LARGE SCALE GENOMIC DNA]</scope>
    <source>
        <strain evidence="3 4">SBC82</strain>
    </source>
</reference>
<feature type="domain" description="S-Me-THD N-terminal" evidence="1">
    <location>
        <begin position="13"/>
        <end position="167"/>
    </location>
</feature>
<dbReference type="InterPro" id="IPR027479">
    <property type="entry name" value="S-Me-THD_N_sf"/>
</dbReference>
<gene>
    <name evidence="3" type="ORF">ACPOL_5565</name>
</gene>
<dbReference type="Pfam" id="PF06032">
    <property type="entry name" value="S-Me-THD_N"/>
    <property type="match status" value="1"/>
</dbReference>
<feature type="domain" description="S-Me-THD-like C-terminal" evidence="2">
    <location>
        <begin position="194"/>
        <end position="364"/>
    </location>
</feature>
<dbReference type="AlphaFoldDB" id="A0A2Z5G6C8"/>
<sequence length="374" mass="38741">MTVATIGKPLSTDDLHAILNGACILGCGGGGPLSLGSSLLTQIIQQGTVYLADPINDLPDDALTAIAAGVGSPLAASEGFPFDVASIAFKSLDDRQAAASGKHFSFVLPAEVGAGNSIVPMTVAVKLGLPIIDADGARRAIPELDMVTYASHNLPISPIVLANATQAITFYAPNPAVAGVTADGIISGGAFTEDAGISLWSMTGADVKAAAIPHTMSYARDLGIALKQTLAEQKDPVEAVRAYLDGTVIFKGTIDSTSQTTEGGFDFGTLVLKNERGRLTIYNQNENLIAWSSLSPKPLALAPDLICYLTTDGQPFTNADLDLAQGKEIAVIAASCLPQMRVPAILDKFLKALKSLGYAGSYVPVEELLKGSVQ</sequence>
<dbReference type="EMBL" id="CP030840">
    <property type="protein sequence ID" value="AXC14813.1"/>
    <property type="molecule type" value="Genomic_DNA"/>
</dbReference>
<evidence type="ECO:0000313" key="4">
    <source>
        <dbReference type="Proteomes" id="UP000253606"/>
    </source>
</evidence>
<dbReference type="Gene3D" id="2.40.390.10">
    <property type="entry name" value="CV3147-like"/>
    <property type="match status" value="1"/>
</dbReference>
<evidence type="ECO:0000259" key="2">
    <source>
        <dbReference type="Pfam" id="PF20906"/>
    </source>
</evidence>
<dbReference type="Gene3D" id="3.40.1610.10">
    <property type="entry name" value="CV3147-like domain"/>
    <property type="match status" value="1"/>
</dbReference>
<proteinExistence type="predicted"/>
<accession>A0A2Z5G6C8</accession>
<dbReference type="InterPro" id="IPR010318">
    <property type="entry name" value="S-Me-THD_N"/>
</dbReference>
<protein>
    <recommendedName>
        <fullName evidence="5">N-methylhydantoinase (ATP-hydrolyzing)</fullName>
    </recommendedName>
</protein>
<dbReference type="InterPro" id="IPR048350">
    <property type="entry name" value="S-Me-THD-like_C"/>
</dbReference>
<organism evidence="3 4">
    <name type="scientific">Acidisarcina polymorpha</name>
    <dbReference type="NCBI Taxonomy" id="2211140"/>
    <lineage>
        <taxon>Bacteria</taxon>
        <taxon>Pseudomonadati</taxon>
        <taxon>Acidobacteriota</taxon>
        <taxon>Terriglobia</taxon>
        <taxon>Terriglobales</taxon>
        <taxon>Acidobacteriaceae</taxon>
        <taxon>Acidisarcina</taxon>
    </lineage>
</organism>
<dbReference type="KEGG" id="abas:ACPOL_5565"/>
<evidence type="ECO:0008006" key="5">
    <source>
        <dbReference type="Google" id="ProtNLM"/>
    </source>
</evidence>
<dbReference type="Pfam" id="PF20906">
    <property type="entry name" value="S-Me-THD_C"/>
    <property type="match status" value="1"/>
</dbReference>
<keyword evidence="4" id="KW-1185">Reference proteome</keyword>
<name>A0A2Z5G6C8_9BACT</name>
<dbReference type="Proteomes" id="UP000253606">
    <property type="component" value="Chromosome"/>
</dbReference>
<evidence type="ECO:0000313" key="3">
    <source>
        <dbReference type="EMBL" id="AXC14813.1"/>
    </source>
</evidence>
<dbReference type="RefSeq" id="WP_114209509.1">
    <property type="nucleotide sequence ID" value="NZ_CP030840.1"/>
</dbReference>
<dbReference type="SUPFAM" id="SSF160991">
    <property type="entry name" value="CV3147-like"/>
    <property type="match status" value="1"/>
</dbReference>